<dbReference type="Pfam" id="PF12833">
    <property type="entry name" value="HTH_18"/>
    <property type="match status" value="1"/>
</dbReference>
<dbReference type="InterPro" id="IPR009057">
    <property type="entry name" value="Homeodomain-like_sf"/>
</dbReference>
<sequence>MNNKRSLNEVLTLTRFNDKKLKVCDPALNNFSVIEDLYVTQEAYLKSETCPEAMSIFIVTNGSGKINLNLEEVDIQENSLVQLVTGNINEVFIESQSLLISGVSFTRDFIEEMGIMTEFLPNIFSFFSSGSFLAWNLKPEDTNTIKHQIRLLAEYANNFTTHPYGKEILVHTFYVFLFEIEALRMKYSGSTYFPFSRQEIHVHKFMKLVQQQFRKVRAIKDYASQLNVSAKHLTEIVKQFTGKNASEMITEQVIKEAKILLKDPQLSIGEIAYKLYFSDQSFFGKYFKRQTGISPKTYRESVFINQHTDRNLLYEAKRFSYGG</sequence>
<keyword evidence="3" id="KW-0804">Transcription</keyword>
<evidence type="ECO:0000256" key="2">
    <source>
        <dbReference type="ARBA" id="ARBA00023125"/>
    </source>
</evidence>
<protein>
    <submittedName>
        <fullName evidence="5">AraC-like DNA-binding protein</fullName>
    </submittedName>
</protein>
<dbReference type="AlphaFoldDB" id="A0A4R1LVY9"/>
<evidence type="ECO:0000313" key="6">
    <source>
        <dbReference type="Proteomes" id="UP000294616"/>
    </source>
</evidence>
<dbReference type="GO" id="GO:0043565">
    <property type="term" value="F:sequence-specific DNA binding"/>
    <property type="evidence" value="ECO:0007669"/>
    <property type="project" value="InterPro"/>
</dbReference>
<dbReference type="SMART" id="SM00342">
    <property type="entry name" value="HTH_ARAC"/>
    <property type="match status" value="1"/>
</dbReference>
<keyword evidence="6" id="KW-1185">Reference proteome</keyword>
<dbReference type="RefSeq" id="WP_132224726.1">
    <property type="nucleotide sequence ID" value="NZ_SMGO01000002.1"/>
</dbReference>
<dbReference type="PROSITE" id="PS01124">
    <property type="entry name" value="HTH_ARAC_FAMILY_2"/>
    <property type="match status" value="1"/>
</dbReference>
<dbReference type="Gene3D" id="1.10.10.60">
    <property type="entry name" value="Homeodomain-like"/>
    <property type="match status" value="1"/>
</dbReference>
<name>A0A4R1LVY9_9SPHI</name>
<reference evidence="5 6" key="1">
    <citation type="submission" date="2019-03" db="EMBL/GenBank/DDBJ databases">
        <title>Genomic Encyclopedia of Archaeal and Bacterial Type Strains, Phase II (KMG-II): from individual species to whole genera.</title>
        <authorList>
            <person name="Goeker M."/>
        </authorList>
    </citation>
    <scope>NUCLEOTIDE SEQUENCE [LARGE SCALE GENOMIC DNA]</scope>
    <source>
        <strain evidence="5 6">DSM 22554</strain>
    </source>
</reference>
<evidence type="ECO:0000313" key="5">
    <source>
        <dbReference type="EMBL" id="TCK83606.1"/>
    </source>
</evidence>
<gene>
    <name evidence="5" type="ORF">C8N28_2208</name>
</gene>
<keyword evidence="1" id="KW-0805">Transcription regulation</keyword>
<comment type="caution">
    <text evidence="5">The sequence shown here is derived from an EMBL/GenBank/DDBJ whole genome shotgun (WGS) entry which is preliminary data.</text>
</comment>
<dbReference type="PANTHER" id="PTHR43280:SF32">
    <property type="entry name" value="TRANSCRIPTIONAL REGULATORY PROTEIN"/>
    <property type="match status" value="1"/>
</dbReference>
<evidence type="ECO:0000256" key="3">
    <source>
        <dbReference type="ARBA" id="ARBA00023163"/>
    </source>
</evidence>
<dbReference type="Proteomes" id="UP000294616">
    <property type="component" value="Unassembled WGS sequence"/>
</dbReference>
<accession>A0A4R1LVY9</accession>
<evidence type="ECO:0000259" key="4">
    <source>
        <dbReference type="PROSITE" id="PS01124"/>
    </source>
</evidence>
<feature type="domain" description="HTH araC/xylS-type" evidence="4">
    <location>
        <begin position="203"/>
        <end position="301"/>
    </location>
</feature>
<organism evidence="5 6">
    <name type="scientific">Albibacterium bauzanense</name>
    <dbReference type="NCBI Taxonomy" id="653929"/>
    <lineage>
        <taxon>Bacteria</taxon>
        <taxon>Pseudomonadati</taxon>
        <taxon>Bacteroidota</taxon>
        <taxon>Sphingobacteriia</taxon>
        <taxon>Sphingobacteriales</taxon>
        <taxon>Sphingobacteriaceae</taxon>
        <taxon>Albibacterium</taxon>
    </lineage>
</organism>
<evidence type="ECO:0000256" key="1">
    <source>
        <dbReference type="ARBA" id="ARBA00023015"/>
    </source>
</evidence>
<dbReference type="PANTHER" id="PTHR43280">
    <property type="entry name" value="ARAC-FAMILY TRANSCRIPTIONAL REGULATOR"/>
    <property type="match status" value="1"/>
</dbReference>
<dbReference type="EMBL" id="SMGO01000002">
    <property type="protein sequence ID" value="TCK83606.1"/>
    <property type="molecule type" value="Genomic_DNA"/>
</dbReference>
<proteinExistence type="predicted"/>
<dbReference type="GO" id="GO:0003700">
    <property type="term" value="F:DNA-binding transcription factor activity"/>
    <property type="evidence" value="ECO:0007669"/>
    <property type="project" value="InterPro"/>
</dbReference>
<dbReference type="InterPro" id="IPR018060">
    <property type="entry name" value="HTH_AraC"/>
</dbReference>
<dbReference type="OrthoDB" id="1007667at2"/>
<keyword evidence="2 5" id="KW-0238">DNA-binding</keyword>
<dbReference type="SUPFAM" id="SSF46689">
    <property type="entry name" value="Homeodomain-like"/>
    <property type="match status" value="1"/>
</dbReference>